<feature type="signal peptide" evidence="7">
    <location>
        <begin position="1"/>
        <end position="25"/>
    </location>
</feature>
<dbReference type="GO" id="GO:0006508">
    <property type="term" value="P:proteolysis"/>
    <property type="evidence" value="ECO:0007669"/>
    <property type="project" value="UniProtKB-KW"/>
</dbReference>
<evidence type="ECO:0000259" key="8">
    <source>
        <dbReference type="PROSITE" id="PS50106"/>
    </source>
</evidence>
<dbReference type="Pfam" id="PF00595">
    <property type="entry name" value="PDZ"/>
    <property type="match status" value="1"/>
</dbReference>
<dbReference type="PROSITE" id="PS50106">
    <property type="entry name" value="PDZ"/>
    <property type="match status" value="1"/>
</dbReference>
<dbReference type="SMART" id="SM00245">
    <property type="entry name" value="TSPc"/>
    <property type="match status" value="1"/>
</dbReference>
<comment type="similarity">
    <text evidence="1 5">Belongs to the peptidase S41A family.</text>
</comment>
<dbReference type="GO" id="GO:0008236">
    <property type="term" value="F:serine-type peptidase activity"/>
    <property type="evidence" value="ECO:0007669"/>
    <property type="project" value="UniProtKB-KW"/>
</dbReference>
<evidence type="ECO:0000256" key="6">
    <source>
        <dbReference type="SAM" id="MobiDB-lite"/>
    </source>
</evidence>
<evidence type="ECO:0000256" key="3">
    <source>
        <dbReference type="ARBA" id="ARBA00022801"/>
    </source>
</evidence>
<feature type="region of interest" description="Disordered" evidence="6">
    <location>
        <begin position="653"/>
        <end position="680"/>
    </location>
</feature>
<dbReference type="InterPro" id="IPR029045">
    <property type="entry name" value="ClpP/crotonase-like_dom_sf"/>
</dbReference>
<evidence type="ECO:0000256" key="4">
    <source>
        <dbReference type="ARBA" id="ARBA00022825"/>
    </source>
</evidence>
<dbReference type="Gene3D" id="3.90.226.10">
    <property type="entry name" value="2-enoyl-CoA Hydratase, Chain A, domain 1"/>
    <property type="match status" value="1"/>
</dbReference>
<dbReference type="Proteomes" id="UP000315889">
    <property type="component" value="Unassembled WGS sequence"/>
</dbReference>
<dbReference type="Gene3D" id="3.30.750.44">
    <property type="match status" value="1"/>
</dbReference>
<feature type="compositionally biased region" description="Acidic residues" evidence="6">
    <location>
        <begin position="653"/>
        <end position="677"/>
    </location>
</feature>
<dbReference type="InterPro" id="IPR020992">
    <property type="entry name" value="Tail_Prtase_C"/>
</dbReference>
<dbReference type="EMBL" id="SHBP01000004">
    <property type="protein sequence ID" value="RZO20542.1"/>
    <property type="molecule type" value="Genomic_DNA"/>
</dbReference>
<dbReference type="Pfam" id="PF11818">
    <property type="entry name" value="DUF3340"/>
    <property type="match status" value="1"/>
</dbReference>
<sequence length="717" mass="82010">MYQLFRTLSCRLIFLPTLIFSLSVAASVPIETEDGQSSLYREIFERLASRHYRSQEIDDALSVRYLDEYINTLDSGKNYFLQSDIDEFEKWRSKLDDLSKRGDIEPGFIMFNRVRDRAMAQLERNIILLEDENYVFDFDTSDSIIFDPELRSWFKSQAEASEFWEKRLVDSMIRLILNEKEEADARELLVKRYKNQIKQFEQRDSQDVLQLYANALAALYDPHTSYFSPRTNENFQINMSLSLEGIGAELSTEDDYTKINRIVPGGPADLHGVLKAEDKIVGVGQAEEDIVDVIGWRIDDVVALIRGAKDTTVRLQFIPSKGDSSNTKTITIVRDTVKLENKSAQSKILNIVNEGQTYKLGVIDIPAFYMDFEAYRARDPNYKSTTRDVYKLVEELKDADVDGIVVDLRSNGGGSLYEATSLTDLFIDYGPVVQIRDSDMRVQRNQRAYRRAVYNGPLLVMINRLSASASEIFAGALQDYGRALVVGSQSFGKGTVQDITALSSGQLKMTVSKFYRVSGDSTQHRGILPDISFPSVHDLDEVGESHQDNALPWDSIHRVPHQTKDELKAFISPLTESHLERRKEDPDFASLIERIELSDKWAREKSLSLNLEQRRIRSASWDLGLFEIENRRLLAKGQEPFATLEAWRNSDEINEENESDLPEEQAQLQEEEEEEANISETDPLLFEAGRILGQQIFIESTRKVQRLAQVESERVND</sequence>
<feature type="chain" id="PRO_5022066823" evidence="7">
    <location>
        <begin position="26"/>
        <end position="717"/>
    </location>
</feature>
<dbReference type="GO" id="GO:0030288">
    <property type="term" value="C:outer membrane-bounded periplasmic space"/>
    <property type="evidence" value="ECO:0007669"/>
    <property type="project" value="TreeGrafter"/>
</dbReference>
<keyword evidence="2 5" id="KW-0645">Protease</keyword>
<evidence type="ECO:0000256" key="2">
    <source>
        <dbReference type="ARBA" id="ARBA00022670"/>
    </source>
</evidence>
<keyword evidence="4 5" id="KW-0720">Serine protease</keyword>
<dbReference type="SUPFAM" id="SSF52096">
    <property type="entry name" value="ClpP/crotonase"/>
    <property type="match status" value="1"/>
</dbReference>
<evidence type="ECO:0000256" key="5">
    <source>
        <dbReference type="RuleBase" id="RU004404"/>
    </source>
</evidence>
<keyword evidence="7" id="KW-0732">Signal</keyword>
<dbReference type="SUPFAM" id="SSF50156">
    <property type="entry name" value="PDZ domain-like"/>
    <property type="match status" value="1"/>
</dbReference>
<evidence type="ECO:0000313" key="10">
    <source>
        <dbReference type="Proteomes" id="UP000315889"/>
    </source>
</evidence>
<accession>A0A520MH43</accession>
<feature type="domain" description="PDZ" evidence="8">
    <location>
        <begin position="236"/>
        <end position="308"/>
    </location>
</feature>
<dbReference type="GO" id="GO:0007165">
    <property type="term" value="P:signal transduction"/>
    <property type="evidence" value="ECO:0007669"/>
    <property type="project" value="TreeGrafter"/>
</dbReference>
<dbReference type="InterPro" id="IPR005151">
    <property type="entry name" value="Tail-specific_protease"/>
</dbReference>
<dbReference type="InterPro" id="IPR004447">
    <property type="entry name" value="Peptidase_S41A"/>
</dbReference>
<dbReference type="InterPro" id="IPR040573">
    <property type="entry name" value="TSP_N"/>
</dbReference>
<evidence type="ECO:0000313" key="9">
    <source>
        <dbReference type="EMBL" id="RZO20542.1"/>
    </source>
</evidence>
<dbReference type="CDD" id="cd06782">
    <property type="entry name" value="cpPDZ_CPP-like"/>
    <property type="match status" value="1"/>
</dbReference>
<reference evidence="9 10" key="1">
    <citation type="submission" date="2019-02" db="EMBL/GenBank/DDBJ databases">
        <title>Prokaryotic population dynamics and viral predation in marine succession experiment using metagenomics: the confinement effect.</title>
        <authorList>
            <person name="Haro-Moreno J.M."/>
            <person name="Rodriguez-Valera F."/>
            <person name="Lopez-Perez M."/>
        </authorList>
    </citation>
    <scope>NUCLEOTIDE SEQUENCE [LARGE SCALE GENOMIC DNA]</scope>
    <source>
        <strain evidence="9">MED-G170</strain>
    </source>
</reference>
<keyword evidence="3 5" id="KW-0378">Hydrolase</keyword>
<dbReference type="AlphaFoldDB" id="A0A520MH43"/>
<dbReference type="InterPro" id="IPR001478">
    <property type="entry name" value="PDZ"/>
</dbReference>
<comment type="caution">
    <text evidence="9">The sequence shown here is derived from an EMBL/GenBank/DDBJ whole genome shotgun (WGS) entry which is preliminary data.</text>
</comment>
<organism evidence="9 10">
    <name type="scientific">SAR92 clade bacterium</name>
    <dbReference type="NCBI Taxonomy" id="2315479"/>
    <lineage>
        <taxon>Bacteria</taxon>
        <taxon>Pseudomonadati</taxon>
        <taxon>Pseudomonadota</taxon>
        <taxon>Gammaproteobacteria</taxon>
        <taxon>Cellvibrionales</taxon>
        <taxon>Porticoccaceae</taxon>
        <taxon>SAR92 clade</taxon>
    </lineage>
</organism>
<dbReference type="Gene3D" id="2.30.42.10">
    <property type="match status" value="1"/>
</dbReference>
<dbReference type="InterPro" id="IPR036034">
    <property type="entry name" value="PDZ_sf"/>
</dbReference>
<evidence type="ECO:0000256" key="7">
    <source>
        <dbReference type="SAM" id="SignalP"/>
    </source>
</evidence>
<protein>
    <submittedName>
        <fullName evidence="9">Tail-specific protease</fullName>
    </submittedName>
</protein>
<dbReference type="Pfam" id="PF17804">
    <property type="entry name" value="TSP_NTD"/>
    <property type="match status" value="1"/>
</dbReference>
<gene>
    <name evidence="9" type="ORF">EVB03_04605</name>
</gene>
<dbReference type="NCBIfam" id="TIGR00225">
    <property type="entry name" value="prc"/>
    <property type="match status" value="1"/>
</dbReference>
<proteinExistence type="inferred from homology"/>
<evidence type="ECO:0000256" key="1">
    <source>
        <dbReference type="ARBA" id="ARBA00009179"/>
    </source>
</evidence>
<dbReference type="SMART" id="SM00228">
    <property type="entry name" value="PDZ"/>
    <property type="match status" value="1"/>
</dbReference>
<dbReference type="FunFam" id="3.90.226.10:FF:000090">
    <property type="entry name" value="Tail-specific protease"/>
    <property type="match status" value="1"/>
</dbReference>
<dbReference type="Pfam" id="PF03572">
    <property type="entry name" value="Peptidase_S41"/>
    <property type="match status" value="1"/>
</dbReference>
<name>A0A520MH43_9GAMM</name>
<dbReference type="CDD" id="cd07560">
    <property type="entry name" value="Peptidase_S41_CPP"/>
    <property type="match status" value="1"/>
</dbReference>
<dbReference type="PANTHER" id="PTHR32060:SF22">
    <property type="entry name" value="CARBOXYL-TERMINAL-PROCESSING PEPTIDASE 3, CHLOROPLASTIC"/>
    <property type="match status" value="1"/>
</dbReference>
<dbReference type="PANTHER" id="PTHR32060">
    <property type="entry name" value="TAIL-SPECIFIC PROTEASE"/>
    <property type="match status" value="1"/>
</dbReference>
<dbReference type="GO" id="GO:0004175">
    <property type="term" value="F:endopeptidase activity"/>
    <property type="evidence" value="ECO:0007669"/>
    <property type="project" value="TreeGrafter"/>
</dbReference>